<dbReference type="PANTHER" id="PTHR31270">
    <property type="entry name" value="GLUTAMINYL-PEPTIDE CYCLOTRANSFERASE"/>
    <property type="match status" value="1"/>
</dbReference>
<dbReference type="GO" id="GO:0016603">
    <property type="term" value="F:glutaminyl-peptide cyclotransferase activity"/>
    <property type="evidence" value="ECO:0007669"/>
    <property type="project" value="InterPro"/>
</dbReference>
<dbReference type="Gene3D" id="2.130.10.10">
    <property type="entry name" value="YVTN repeat-like/Quinoprotein amine dehydrogenase"/>
    <property type="match status" value="1"/>
</dbReference>
<dbReference type="AlphaFoldDB" id="A0A2M8QE93"/>
<name>A0A2M8QE93_9CHLR</name>
<dbReference type="InterPro" id="IPR007788">
    <property type="entry name" value="QCT"/>
</dbReference>
<dbReference type="Pfam" id="PF05096">
    <property type="entry name" value="Glu_cyclase_2"/>
    <property type="match status" value="1"/>
</dbReference>
<proteinExistence type="predicted"/>
<protein>
    <submittedName>
        <fullName evidence="1">Glutamine cyclotransferase</fullName>
    </submittedName>
</protein>
<evidence type="ECO:0000313" key="1">
    <source>
        <dbReference type="EMBL" id="PJF48120.1"/>
    </source>
</evidence>
<keyword evidence="1" id="KW-0808">Transferase</keyword>
<dbReference type="EMBL" id="PGTN01000024">
    <property type="protein sequence ID" value="PJF48120.1"/>
    <property type="molecule type" value="Genomic_DNA"/>
</dbReference>
<accession>A0A2M8QE93</accession>
<reference evidence="1 2" key="1">
    <citation type="submission" date="2017-11" db="EMBL/GenBank/DDBJ databases">
        <title>Evolution of Phototrophy in the Chloroflexi Phylum Driven by Horizontal Gene Transfer.</title>
        <authorList>
            <person name="Ward L.M."/>
            <person name="Hemp J."/>
            <person name="Shih P.M."/>
            <person name="Mcglynn S.E."/>
            <person name="Fischer W."/>
        </authorList>
    </citation>
    <scope>NUCLEOTIDE SEQUENCE [LARGE SCALE GENOMIC DNA]</scope>
    <source>
        <strain evidence="1">JP3_7</strain>
    </source>
</reference>
<comment type="caution">
    <text evidence="1">The sequence shown here is derived from an EMBL/GenBank/DDBJ whole genome shotgun (WGS) entry which is preliminary data.</text>
</comment>
<organism evidence="1 2">
    <name type="scientific">Candidatus Thermofonsia Clade 3 bacterium</name>
    <dbReference type="NCBI Taxonomy" id="2364212"/>
    <lineage>
        <taxon>Bacteria</taxon>
        <taxon>Bacillati</taxon>
        <taxon>Chloroflexota</taxon>
        <taxon>Candidatus Thermofontia</taxon>
        <taxon>Candidatus Thermofonsia Clade 3</taxon>
    </lineage>
</organism>
<gene>
    <name evidence="1" type="ORF">CUN48_05215</name>
</gene>
<evidence type="ECO:0000313" key="2">
    <source>
        <dbReference type="Proteomes" id="UP000230790"/>
    </source>
</evidence>
<dbReference type="InterPro" id="IPR011044">
    <property type="entry name" value="Quino_amine_DH_bsu"/>
</dbReference>
<dbReference type="SUPFAM" id="SSF50969">
    <property type="entry name" value="YVTN repeat-like/Quinoprotein amine dehydrogenase"/>
    <property type="match status" value="1"/>
</dbReference>
<sequence>MTVVTPLATSTSAVAPAEPLLASPLPTPESSPAVVTYTYAVVNAYPHDPGAFTQGLVYADGVLYESTGLYGRSSLRRVALETGEVLQHHDLPAEYFGEGLTLFDGRLIQLTWQNHIGFVYDAASFALQQTWTYPTEGWGLTHDGAHLIMSDGSARLRFLDPTTFQVQREVLVTDGGRPVVWLNELEYVNGEVFANVWQTDRIARIDPKTGRVLGWIDLSGLLAPEERRSADVLNGVAYDAQNGRLFVTGKLWPKLFEITLAPKP</sequence>
<dbReference type="PANTHER" id="PTHR31270:SF1">
    <property type="entry name" value="GLUTAMINYL-PEPTIDE CYCLOTRANSFERASE"/>
    <property type="match status" value="1"/>
</dbReference>
<dbReference type="Proteomes" id="UP000230790">
    <property type="component" value="Unassembled WGS sequence"/>
</dbReference>
<dbReference type="InterPro" id="IPR015943">
    <property type="entry name" value="WD40/YVTN_repeat-like_dom_sf"/>
</dbReference>